<reference evidence="1 2" key="1">
    <citation type="submission" date="2018-06" db="EMBL/GenBank/DDBJ databases">
        <authorList>
            <consortium name="Pathogen Informatics"/>
            <person name="Doyle S."/>
        </authorList>
    </citation>
    <scope>NUCLEOTIDE SEQUENCE [LARGE SCALE GENOMIC DNA]</scope>
    <source>
        <strain evidence="1 2">NCTC11157</strain>
    </source>
</reference>
<evidence type="ECO:0000313" key="2">
    <source>
        <dbReference type="Proteomes" id="UP000254072"/>
    </source>
</evidence>
<dbReference type="OrthoDB" id="5671250at2"/>
<accession>A0A379E0N8</accession>
<dbReference type="EMBL" id="UGTL01000001">
    <property type="protein sequence ID" value="SUB85894.1"/>
    <property type="molecule type" value="Genomic_DNA"/>
</dbReference>
<evidence type="ECO:0000313" key="1">
    <source>
        <dbReference type="EMBL" id="SUB85894.1"/>
    </source>
</evidence>
<proteinExistence type="predicted"/>
<dbReference type="Proteomes" id="UP000254072">
    <property type="component" value="Unassembled WGS sequence"/>
</dbReference>
<name>A0A379E0N8_9BACT</name>
<dbReference type="AlphaFoldDB" id="A0A379E0N8"/>
<protein>
    <submittedName>
        <fullName evidence="1">Uncharacterized protein</fullName>
    </submittedName>
</protein>
<organism evidence="1 2">
    <name type="scientific">Prevotella disiens</name>
    <dbReference type="NCBI Taxonomy" id="28130"/>
    <lineage>
        <taxon>Bacteria</taxon>
        <taxon>Pseudomonadati</taxon>
        <taxon>Bacteroidota</taxon>
        <taxon>Bacteroidia</taxon>
        <taxon>Bacteroidales</taxon>
        <taxon>Prevotellaceae</taxon>
        <taxon>Prevotella</taxon>
    </lineage>
</organism>
<gene>
    <name evidence="1" type="ORF">NCTC11157_01634</name>
</gene>
<sequence>MASYISSLPSQSSKNPQKASYFLFGALFSAYPALSCSDLKAVLLLNAKGTNKLEASLERTPPPGGIIGFASSVMLHVGGKYQRKDKDTYITGSLGCSGIYKQKDGQFIGGNLASVEPVSCKACVGHGWLTCHCYRPVLYQQGREEDSSYRTVLVGMCKGGETRI</sequence>